<reference evidence="2" key="1">
    <citation type="submission" date="2023-03" db="EMBL/GenBank/DDBJ databases">
        <title>Massive genome expansion in bonnet fungi (Mycena s.s.) driven by repeated elements and novel gene families across ecological guilds.</title>
        <authorList>
            <consortium name="Lawrence Berkeley National Laboratory"/>
            <person name="Harder C.B."/>
            <person name="Miyauchi S."/>
            <person name="Viragh M."/>
            <person name="Kuo A."/>
            <person name="Thoen E."/>
            <person name="Andreopoulos B."/>
            <person name="Lu D."/>
            <person name="Skrede I."/>
            <person name="Drula E."/>
            <person name="Henrissat B."/>
            <person name="Morin E."/>
            <person name="Kohler A."/>
            <person name="Barry K."/>
            <person name="LaButti K."/>
            <person name="Morin E."/>
            <person name="Salamov A."/>
            <person name="Lipzen A."/>
            <person name="Mereny Z."/>
            <person name="Hegedus B."/>
            <person name="Baldrian P."/>
            <person name="Stursova M."/>
            <person name="Weitz H."/>
            <person name="Taylor A."/>
            <person name="Grigoriev I.V."/>
            <person name="Nagy L.G."/>
            <person name="Martin F."/>
            <person name="Kauserud H."/>
        </authorList>
    </citation>
    <scope>NUCLEOTIDE SEQUENCE</scope>
    <source>
        <strain evidence="2">CBHHK002</strain>
    </source>
</reference>
<keyword evidence="3" id="KW-1185">Reference proteome</keyword>
<evidence type="ECO:0000256" key="1">
    <source>
        <dbReference type="SAM" id="MobiDB-lite"/>
    </source>
</evidence>
<name>A0AAD7E6D9_9AGAR</name>
<evidence type="ECO:0000313" key="2">
    <source>
        <dbReference type="EMBL" id="KAJ7300456.1"/>
    </source>
</evidence>
<feature type="region of interest" description="Disordered" evidence="1">
    <location>
        <begin position="1"/>
        <end position="56"/>
    </location>
</feature>
<dbReference type="EMBL" id="JARIHO010000167">
    <property type="protein sequence ID" value="KAJ7300456.1"/>
    <property type="molecule type" value="Genomic_DNA"/>
</dbReference>
<dbReference type="AlphaFoldDB" id="A0AAD7E6D9"/>
<feature type="compositionally biased region" description="Basic residues" evidence="1">
    <location>
        <begin position="1"/>
        <end position="15"/>
    </location>
</feature>
<organism evidence="2 3">
    <name type="scientific">Mycena albidolilacea</name>
    <dbReference type="NCBI Taxonomy" id="1033008"/>
    <lineage>
        <taxon>Eukaryota</taxon>
        <taxon>Fungi</taxon>
        <taxon>Dikarya</taxon>
        <taxon>Basidiomycota</taxon>
        <taxon>Agaricomycotina</taxon>
        <taxon>Agaricomycetes</taxon>
        <taxon>Agaricomycetidae</taxon>
        <taxon>Agaricales</taxon>
        <taxon>Marasmiineae</taxon>
        <taxon>Mycenaceae</taxon>
        <taxon>Mycena</taxon>
    </lineage>
</organism>
<protein>
    <submittedName>
        <fullName evidence="2">Uncharacterized protein</fullName>
    </submittedName>
</protein>
<feature type="compositionally biased region" description="Basic and acidic residues" evidence="1">
    <location>
        <begin position="36"/>
        <end position="56"/>
    </location>
</feature>
<gene>
    <name evidence="2" type="ORF">DFH08DRAFT_908523</name>
</gene>
<sequence>MGRQRLNHRGGRKAHKEREDLAKESITKSKKSFNHRIAENPDWKPRDPRRGRSDRSLMEHRHKYLAPGGSFDRGQQHWLQKTETMIEGDTYPTDFLPFTRNAANVVAIVGQEYPGEPGDLPVFCEDDCKVVLVSSPPPTAEDESLSGPGGLGKWLEKSLRPHVLAAFEELGPPSFDIGRFPEVFSNRAQFELIRAFARVKVLGPAYGPAEAQRSVSPALHLGVWERYTSKPIITGDSRQNDAPVDKREKLIDALHDLCGVIKAYWLPKIRAIVEWYYPGQEWVWEAMHARILKHLGRDLAKYPNFDFGGMITTLAVKEGGSEKIHVDWFDNLNMFAWVTAVGDFEGGDFCSPQLGGRMPCKPGSLLGARTRFLAHCCTPVAGRRIVLTFFVDSCLFERTMRKL</sequence>
<comment type="caution">
    <text evidence="2">The sequence shown here is derived from an EMBL/GenBank/DDBJ whole genome shotgun (WGS) entry which is preliminary data.</text>
</comment>
<proteinExistence type="predicted"/>
<accession>A0AAD7E6D9</accession>
<evidence type="ECO:0000313" key="3">
    <source>
        <dbReference type="Proteomes" id="UP001218218"/>
    </source>
</evidence>
<feature type="compositionally biased region" description="Basic and acidic residues" evidence="1">
    <location>
        <begin position="16"/>
        <end position="27"/>
    </location>
</feature>
<dbReference type="Proteomes" id="UP001218218">
    <property type="component" value="Unassembled WGS sequence"/>
</dbReference>
<dbReference type="Gene3D" id="3.60.130.30">
    <property type="match status" value="1"/>
</dbReference>